<feature type="region of interest" description="Disordered" evidence="1">
    <location>
        <begin position="395"/>
        <end position="432"/>
    </location>
</feature>
<dbReference type="GO" id="GO:0009277">
    <property type="term" value="C:fungal-type cell wall"/>
    <property type="evidence" value="ECO:0007669"/>
    <property type="project" value="TreeGrafter"/>
</dbReference>
<organism evidence="4 5">
    <name type="scientific">Lachancea quebecensis</name>
    <dbReference type="NCBI Taxonomy" id="1654605"/>
    <lineage>
        <taxon>Eukaryota</taxon>
        <taxon>Fungi</taxon>
        <taxon>Dikarya</taxon>
        <taxon>Ascomycota</taxon>
        <taxon>Saccharomycotina</taxon>
        <taxon>Saccharomycetes</taxon>
        <taxon>Saccharomycetales</taxon>
        <taxon>Saccharomycetaceae</taxon>
        <taxon>Lachancea</taxon>
    </lineage>
</organism>
<dbReference type="InterPro" id="IPR050546">
    <property type="entry name" value="Glycosyl_Hydrlase_16"/>
</dbReference>
<dbReference type="Pfam" id="PF00722">
    <property type="entry name" value="Glyco_hydro_16"/>
    <property type="match status" value="1"/>
</dbReference>
<evidence type="ECO:0000313" key="4">
    <source>
        <dbReference type="EMBL" id="CUS23082.1"/>
    </source>
</evidence>
<dbReference type="OrthoDB" id="4781at2759"/>
<evidence type="ECO:0000313" key="5">
    <source>
        <dbReference type="Proteomes" id="UP000236544"/>
    </source>
</evidence>
<dbReference type="InterPro" id="IPR000757">
    <property type="entry name" value="Beta-glucanase-like"/>
</dbReference>
<dbReference type="GO" id="GO:0004553">
    <property type="term" value="F:hydrolase activity, hydrolyzing O-glycosyl compounds"/>
    <property type="evidence" value="ECO:0007669"/>
    <property type="project" value="InterPro"/>
</dbReference>
<dbReference type="PANTHER" id="PTHR10963">
    <property type="entry name" value="GLYCOSYL HYDROLASE-RELATED"/>
    <property type="match status" value="1"/>
</dbReference>
<feature type="signal peptide" evidence="2">
    <location>
        <begin position="1"/>
        <end position="19"/>
    </location>
</feature>
<dbReference type="GO" id="GO:0005975">
    <property type="term" value="P:carbohydrate metabolic process"/>
    <property type="evidence" value="ECO:0007669"/>
    <property type="project" value="InterPro"/>
</dbReference>
<dbReference type="SUPFAM" id="SSF49899">
    <property type="entry name" value="Concanavalin A-like lectins/glucanases"/>
    <property type="match status" value="1"/>
</dbReference>
<reference evidence="5" key="1">
    <citation type="submission" date="2015-10" db="EMBL/GenBank/DDBJ databases">
        <authorList>
            <person name="Devillers H."/>
        </authorList>
    </citation>
    <scope>NUCLEOTIDE SEQUENCE [LARGE SCALE GENOMIC DNA]</scope>
</reference>
<keyword evidence="2" id="KW-0732">Signal</keyword>
<gene>
    <name evidence="4" type="ORF">LAQU0_S08e01728g</name>
</gene>
<dbReference type="PANTHER" id="PTHR10963:SF69">
    <property type="entry name" value="GLYCOSIDASE CRR1-RELATED"/>
    <property type="match status" value="1"/>
</dbReference>
<dbReference type="GO" id="GO:0031505">
    <property type="term" value="P:fungal-type cell wall organization"/>
    <property type="evidence" value="ECO:0007669"/>
    <property type="project" value="TreeGrafter"/>
</dbReference>
<dbReference type="InterPro" id="IPR013320">
    <property type="entry name" value="ConA-like_dom_sf"/>
</dbReference>
<dbReference type="CDD" id="cd02183">
    <property type="entry name" value="GH16_fungal_CRH1_transglycosylase"/>
    <property type="match status" value="1"/>
</dbReference>
<name>A0A0P1KSF5_9SACH</name>
<evidence type="ECO:0000256" key="1">
    <source>
        <dbReference type="SAM" id="MobiDB-lite"/>
    </source>
</evidence>
<dbReference type="GO" id="GO:0016757">
    <property type="term" value="F:glycosyltransferase activity"/>
    <property type="evidence" value="ECO:0007669"/>
    <property type="project" value="TreeGrafter"/>
</dbReference>
<feature type="domain" description="GH16" evidence="3">
    <location>
        <begin position="140"/>
        <end position="340"/>
    </location>
</feature>
<dbReference type="EMBL" id="LN890539">
    <property type="protein sequence ID" value="CUS23082.1"/>
    <property type="molecule type" value="Genomic_DNA"/>
</dbReference>
<protein>
    <submittedName>
        <fullName evidence="4">LAQU0S08e01728g1_1</fullName>
    </submittedName>
</protein>
<sequence length="475" mass="52199">MVALTFIVSLLLGAKVARCSVEAYKSDPAIACSSNKRCPKEWPCCSQYGQCGNGPLCVGGCDPRSSFNSQSCLAIPALVPSASSSFQALGENSYEMGETEGQFSPALDTRFGIYNTHQESSSEAERIQEALKSAKMLHYSDFKAEPELSSADYTYSGFLDFDVGPQSALMLTMPPETTGSLLSSAKSFLYGRVAVTMKAAAGKGVVSAMVLMSAVKDEVDFEFLGGDLEHAQSNYYYQGELVHTRMTKARIQPDSCSEFHTYEFDWNEDRIHWLIDGAIVRTLRREDTYDPALNTYKYPQTPMRLEVAIWPGGVPSNSPGTIMWAGGLIDWDDAAAIVKDGRFQLAVKQVTITPYANAFTRAKPAKLQARSEDSVFFYFYDPDCSNFDETCVRTTPQHNHDSRQDALNASSDPSKSVQSSLAPASSSSVPTSASLKTSVYGTYTTSEFTIGRHENIGLAMNRQNLFFKLRSWLLS</sequence>
<dbReference type="PROSITE" id="PS51762">
    <property type="entry name" value="GH16_2"/>
    <property type="match status" value="1"/>
</dbReference>
<dbReference type="Proteomes" id="UP000236544">
    <property type="component" value="Unassembled WGS sequence"/>
</dbReference>
<dbReference type="AlphaFoldDB" id="A0A0P1KSF5"/>
<evidence type="ECO:0000259" key="3">
    <source>
        <dbReference type="PROSITE" id="PS51762"/>
    </source>
</evidence>
<proteinExistence type="predicted"/>
<evidence type="ECO:0000256" key="2">
    <source>
        <dbReference type="SAM" id="SignalP"/>
    </source>
</evidence>
<keyword evidence="5" id="KW-1185">Reference proteome</keyword>
<dbReference type="Gene3D" id="2.60.120.200">
    <property type="match status" value="1"/>
</dbReference>
<feature type="chain" id="PRO_5006066484" evidence="2">
    <location>
        <begin position="20"/>
        <end position="475"/>
    </location>
</feature>
<feature type="compositionally biased region" description="Low complexity" evidence="1">
    <location>
        <begin position="414"/>
        <end position="432"/>
    </location>
</feature>
<accession>A0A0P1KSF5</accession>